<evidence type="ECO:0000256" key="8">
    <source>
        <dbReference type="ARBA" id="ARBA00012964"/>
    </source>
</evidence>
<evidence type="ECO:0000256" key="3">
    <source>
        <dbReference type="ARBA" id="ARBA00001941"/>
    </source>
</evidence>
<dbReference type="SMART" id="SM00471">
    <property type="entry name" value="HDc"/>
    <property type="match status" value="1"/>
</dbReference>
<dbReference type="InterPro" id="IPR039356">
    <property type="entry name" value="YfbR/HDDC2"/>
</dbReference>
<evidence type="ECO:0000256" key="2">
    <source>
        <dbReference type="ARBA" id="ARBA00001936"/>
    </source>
</evidence>
<evidence type="ECO:0000313" key="15">
    <source>
        <dbReference type="Proteomes" id="UP000694843"/>
    </source>
</evidence>
<dbReference type="GeneID" id="108675136"/>
<dbReference type="RefSeq" id="XP_018018612.1">
    <property type="nucleotide sequence ID" value="XM_018163123.2"/>
</dbReference>
<dbReference type="OrthoDB" id="10254258at2759"/>
<evidence type="ECO:0000256" key="1">
    <source>
        <dbReference type="ARBA" id="ARBA00001638"/>
    </source>
</evidence>
<dbReference type="InterPro" id="IPR006674">
    <property type="entry name" value="HD_domain"/>
</dbReference>
<evidence type="ECO:0000256" key="11">
    <source>
        <dbReference type="ARBA" id="ARBA00022801"/>
    </source>
</evidence>
<evidence type="ECO:0000256" key="10">
    <source>
        <dbReference type="ARBA" id="ARBA00022723"/>
    </source>
</evidence>
<feature type="domain" description="HD/PDEase" evidence="14">
    <location>
        <begin position="32"/>
        <end position="148"/>
    </location>
</feature>
<comment type="cofactor">
    <cofactor evidence="4">
        <name>Mg(2+)</name>
        <dbReference type="ChEBI" id="CHEBI:18420"/>
    </cofactor>
</comment>
<evidence type="ECO:0000256" key="7">
    <source>
        <dbReference type="ARBA" id="ARBA00011738"/>
    </source>
</evidence>
<dbReference type="OMA" id="TWRLCLM"/>
<dbReference type="AlphaFoldDB" id="A0A8B7NXZ3"/>
<dbReference type="GO" id="GO:0002953">
    <property type="term" value="F:5'-deoxynucleotidase activity"/>
    <property type="evidence" value="ECO:0007669"/>
    <property type="project" value="UniProtKB-EC"/>
</dbReference>
<accession>A0A8B7NXZ3</accession>
<dbReference type="InterPro" id="IPR003607">
    <property type="entry name" value="HD/PDEase_dom"/>
</dbReference>
<keyword evidence="11" id="KW-0378">Hydrolase</keyword>
<dbReference type="PANTHER" id="PTHR11845">
    <property type="entry name" value="5'-DEOXYNUCLEOTIDASE HDDC2"/>
    <property type="match status" value="1"/>
</dbReference>
<evidence type="ECO:0000256" key="4">
    <source>
        <dbReference type="ARBA" id="ARBA00001946"/>
    </source>
</evidence>
<gene>
    <name evidence="16" type="primary">LOC108675136</name>
</gene>
<sequence length="205" mass="23508">MSNSKNCLEFFKQVSKLKHLERTGWVMKGIPHPETVSGHMYRMAVAAMMLDHSDNVDTNKVLRMCLVHDLAECEVGDITPHCGVSDEDKHKREMSTMSSLTSLLNPPVGSEMFNLLKEYEAQNTPESHLVKDLDKFDMILQAFEYEVSNNKPGWLEEFFLSTEGKFRHPRVMSWVAELKQQRLEFLKSNDPVQSASNSELKVSEK</sequence>
<reference evidence="16" key="1">
    <citation type="submission" date="2025-08" db="UniProtKB">
        <authorList>
            <consortium name="RefSeq"/>
        </authorList>
    </citation>
    <scope>IDENTIFICATION</scope>
    <source>
        <tissue evidence="16">Whole organism</tissue>
    </source>
</reference>
<proteinExistence type="inferred from homology"/>
<keyword evidence="15" id="KW-1185">Reference proteome</keyword>
<dbReference type="KEGG" id="hazt:108675136"/>
<evidence type="ECO:0000313" key="16">
    <source>
        <dbReference type="RefSeq" id="XP_018018612.1"/>
    </source>
</evidence>
<evidence type="ECO:0000256" key="5">
    <source>
        <dbReference type="ARBA" id="ARBA00004074"/>
    </source>
</evidence>
<evidence type="ECO:0000256" key="9">
    <source>
        <dbReference type="ARBA" id="ARBA00015933"/>
    </source>
</evidence>
<keyword evidence="12" id="KW-0460">Magnesium</keyword>
<evidence type="ECO:0000256" key="6">
    <source>
        <dbReference type="ARBA" id="ARBA00009999"/>
    </source>
</evidence>
<dbReference type="Proteomes" id="UP000694843">
    <property type="component" value="Unplaced"/>
</dbReference>
<organism evidence="15 16">
    <name type="scientific">Hyalella azteca</name>
    <name type="common">Amphipod</name>
    <dbReference type="NCBI Taxonomy" id="294128"/>
    <lineage>
        <taxon>Eukaryota</taxon>
        <taxon>Metazoa</taxon>
        <taxon>Ecdysozoa</taxon>
        <taxon>Arthropoda</taxon>
        <taxon>Crustacea</taxon>
        <taxon>Multicrustacea</taxon>
        <taxon>Malacostraca</taxon>
        <taxon>Eumalacostraca</taxon>
        <taxon>Peracarida</taxon>
        <taxon>Amphipoda</taxon>
        <taxon>Senticaudata</taxon>
        <taxon>Talitrida</taxon>
        <taxon>Talitroidea</taxon>
        <taxon>Hyalellidae</taxon>
        <taxon>Hyalella</taxon>
    </lineage>
</organism>
<dbReference type="GO" id="GO:0005737">
    <property type="term" value="C:cytoplasm"/>
    <property type="evidence" value="ECO:0007669"/>
    <property type="project" value="TreeGrafter"/>
</dbReference>
<protein>
    <recommendedName>
        <fullName evidence="9">5'-deoxynucleotidase HDDC2</fullName>
        <ecNumber evidence="8">3.1.3.89</ecNumber>
    </recommendedName>
    <alternativeName>
        <fullName evidence="13">HD domain-containing protein 2</fullName>
    </alternativeName>
</protein>
<dbReference type="GO" id="GO:0009159">
    <property type="term" value="P:deoxyribonucleoside monophosphate catabolic process"/>
    <property type="evidence" value="ECO:0007669"/>
    <property type="project" value="UniProtKB-ARBA"/>
</dbReference>
<dbReference type="Pfam" id="PF13023">
    <property type="entry name" value="HD_3"/>
    <property type="match status" value="1"/>
</dbReference>
<dbReference type="FunFam" id="1.10.3210.10:FF:000011">
    <property type="entry name" value="HD domain-containing protein 2"/>
    <property type="match status" value="1"/>
</dbReference>
<comment type="function">
    <text evidence="5">Catalyzes the dephosphorylation of the nucleoside 5'-monophosphates deoxyadenosine monophosphate (dAMP), deoxycytidine monophosphate (dCMP), deoxyguanosine monophosphate (dGMP) and deoxythymidine monophosphate (dTMP).</text>
</comment>
<dbReference type="GO" id="GO:0046872">
    <property type="term" value="F:metal ion binding"/>
    <property type="evidence" value="ECO:0007669"/>
    <property type="project" value="UniProtKB-KW"/>
</dbReference>
<comment type="subunit">
    <text evidence="7">Homodimer.</text>
</comment>
<comment type="catalytic activity">
    <reaction evidence="1">
        <text>a 2'-deoxyribonucleoside 5'-phosphate + H2O = a 2'-deoxyribonucleoside + phosphate</text>
        <dbReference type="Rhea" id="RHEA:36167"/>
        <dbReference type="ChEBI" id="CHEBI:15377"/>
        <dbReference type="ChEBI" id="CHEBI:18274"/>
        <dbReference type="ChEBI" id="CHEBI:43474"/>
        <dbReference type="ChEBI" id="CHEBI:65317"/>
        <dbReference type="EC" id="3.1.3.89"/>
    </reaction>
</comment>
<comment type="similarity">
    <text evidence="6">Belongs to the HDDC2 family.</text>
</comment>
<evidence type="ECO:0000256" key="12">
    <source>
        <dbReference type="ARBA" id="ARBA00022842"/>
    </source>
</evidence>
<dbReference type="Gene3D" id="1.10.3210.10">
    <property type="entry name" value="Hypothetical protein af1432"/>
    <property type="match status" value="1"/>
</dbReference>
<dbReference type="EC" id="3.1.3.89" evidence="8"/>
<evidence type="ECO:0000259" key="14">
    <source>
        <dbReference type="SMART" id="SM00471"/>
    </source>
</evidence>
<comment type="cofactor">
    <cofactor evidence="2">
        <name>Mn(2+)</name>
        <dbReference type="ChEBI" id="CHEBI:29035"/>
    </cofactor>
</comment>
<name>A0A8B7NXZ3_HYAAZ</name>
<dbReference type="SUPFAM" id="SSF109604">
    <property type="entry name" value="HD-domain/PDEase-like"/>
    <property type="match status" value="1"/>
</dbReference>
<dbReference type="PANTHER" id="PTHR11845:SF13">
    <property type="entry name" value="5'-DEOXYNUCLEOTIDASE HDDC2"/>
    <property type="match status" value="1"/>
</dbReference>
<evidence type="ECO:0000256" key="13">
    <source>
        <dbReference type="ARBA" id="ARBA00032735"/>
    </source>
</evidence>
<comment type="cofactor">
    <cofactor evidence="3">
        <name>Co(2+)</name>
        <dbReference type="ChEBI" id="CHEBI:48828"/>
    </cofactor>
</comment>
<keyword evidence="10" id="KW-0479">Metal-binding</keyword>